<keyword evidence="4" id="KW-1185">Reference proteome</keyword>
<feature type="transmembrane region" description="Helical" evidence="2">
    <location>
        <begin position="75"/>
        <end position="95"/>
    </location>
</feature>
<evidence type="ECO:0000313" key="4">
    <source>
        <dbReference type="Proteomes" id="UP000440004"/>
    </source>
</evidence>
<evidence type="ECO:0000256" key="1">
    <source>
        <dbReference type="SAM" id="Coils"/>
    </source>
</evidence>
<gene>
    <name evidence="3" type="ORF">GC105_07740</name>
</gene>
<reference evidence="3 4" key="1">
    <citation type="submission" date="2019-10" db="EMBL/GenBank/DDBJ databases">
        <title>Alkalibaculum tamaniensis sp.nov., a new alkaliphilic acetogen, isolated on methoxylated aromatics from a mud volcano.</title>
        <authorList>
            <person name="Khomyakova M.A."/>
            <person name="Merkel A.Y."/>
            <person name="Bonch-Osmolovskaya E.A."/>
            <person name="Slobodkin A.I."/>
        </authorList>
    </citation>
    <scope>NUCLEOTIDE SEQUENCE [LARGE SCALE GENOMIC DNA]</scope>
    <source>
        <strain evidence="3 4">M08DMB</strain>
    </source>
</reference>
<evidence type="ECO:0000313" key="3">
    <source>
        <dbReference type="EMBL" id="MPW25680.1"/>
    </source>
</evidence>
<evidence type="ECO:0000256" key="2">
    <source>
        <dbReference type="SAM" id="Phobius"/>
    </source>
</evidence>
<dbReference type="RefSeq" id="WP_152803379.1">
    <property type="nucleotide sequence ID" value="NZ_WHNX01000009.1"/>
</dbReference>
<feature type="transmembrane region" description="Helical" evidence="2">
    <location>
        <begin position="101"/>
        <end position="122"/>
    </location>
</feature>
<feature type="transmembrane region" description="Helical" evidence="2">
    <location>
        <begin position="44"/>
        <end position="63"/>
    </location>
</feature>
<dbReference type="EMBL" id="WHNX01000009">
    <property type="protein sequence ID" value="MPW25680.1"/>
    <property type="molecule type" value="Genomic_DNA"/>
</dbReference>
<feature type="coiled-coil region" evidence="1">
    <location>
        <begin position="152"/>
        <end position="182"/>
    </location>
</feature>
<proteinExistence type="predicted"/>
<keyword evidence="2" id="KW-0812">Transmembrane</keyword>
<name>A0A6A7K8A5_9FIRM</name>
<comment type="caution">
    <text evidence="3">The sequence shown here is derived from an EMBL/GenBank/DDBJ whole genome shotgun (WGS) entry which is preliminary data.</text>
</comment>
<keyword evidence="2" id="KW-1133">Transmembrane helix</keyword>
<feature type="coiled-coil region" evidence="1">
    <location>
        <begin position="230"/>
        <end position="302"/>
    </location>
</feature>
<organism evidence="3 4">
    <name type="scientific">Alkalibaculum sporogenes</name>
    <dbReference type="NCBI Taxonomy" id="2655001"/>
    <lineage>
        <taxon>Bacteria</taxon>
        <taxon>Bacillati</taxon>
        <taxon>Bacillota</taxon>
        <taxon>Clostridia</taxon>
        <taxon>Eubacteriales</taxon>
        <taxon>Eubacteriaceae</taxon>
        <taxon>Alkalibaculum</taxon>
    </lineage>
</organism>
<protein>
    <submittedName>
        <fullName evidence="3">Uncharacterized protein</fullName>
    </submittedName>
</protein>
<sequence>MRTHIKFLFLLVVNTALLYLAYILSFIINGLYGLDPYFNEYVSLNMYYLIGIKIFIFVLFMLYQVRQYNYVRASLGIIAGNIISLIYLLFLGNGINYYGVYGLNAVIDLVFVLLALLLFNLISGKSNNNEDLDDINKYMSLKKDLEAIGNIINEKNEELELIDSLINQKESELSKEKELSKETRSFIPANTIELQSISCPVRIEIGDKSKCIGAVYTTGNQSDPKIVVDENKVQTTLDDMKKREEELQSKAIQIEKKEQIIEKTVDNLEKISKTIKDRMKLLEEKENYINKQLKILEDKEEDYSDIHNQIYETIFNAPDIMKDEVKLKDKSKEIIIDKNDLLEIRQLIERASTEES</sequence>
<dbReference type="Proteomes" id="UP000440004">
    <property type="component" value="Unassembled WGS sequence"/>
</dbReference>
<keyword evidence="1" id="KW-0175">Coiled coil</keyword>
<keyword evidence="2" id="KW-0472">Membrane</keyword>
<feature type="transmembrane region" description="Helical" evidence="2">
    <location>
        <begin position="7"/>
        <end position="32"/>
    </location>
</feature>
<dbReference type="AlphaFoldDB" id="A0A6A7K8A5"/>
<accession>A0A6A7K8A5</accession>